<dbReference type="PATRIC" id="fig|1393735.3.peg.4241"/>
<sequence>MKIKKEWSLTDNESMTGTPSLVGKHRWLAGKWKWVILCIMPIIIAGVFAIIIHSMKSSEPYEKALSLAQSSSVVKNILGQPIEVGWFVSGSISNSEAALGIPIKGNRSGATVYVDAEKHSGHWRYKEISVQPDDGSKLINLLNPSLNQ</sequence>
<dbReference type="RefSeq" id="WP_051769758.1">
    <property type="nucleotide sequence ID" value="NZ_CAWLUD010000095.1"/>
</dbReference>
<keyword evidence="1" id="KW-0812">Transmembrane</keyword>
<accession>A0A081RRE5</accession>
<evidence type="ECO:0000256" key="1">
    <source>
        <dbReference type="SAM" id="Phobius"/>
    </source>
</evidence>
<dbReference type="Proteomes" id="UP000028002">
    <property type="component" value="Unassembled WGS sequence"/>
</dbReference>
<keyword evidence="1" id="KW-0472">Membrane</keyword>
<organism evidence="2 3">
    <name type="scientific">Photorhabdus temperata subsp. temperata Meg1</name>
    <dbReference type="NCBI Taxonomy" id="1393735"/>
    <lineage>
        <taxon>Bacteria</taxon>
        <taxon>Pseudomonadati</taxon>
        <taxon>Pseudomonadota</taxon>
        <taxon>Gammaproteobacteria</taxon>
        <taxon>Enterobacterales</taxon>
        <taxon>Morganellaceae</taxon>
        <taxon>Photorhabdus</taxon>
    </lineage>
</organism>
<dbReference type="EMBL" id="JGVH01000095">
    <property type="protein sequence ID" value="KER01248.1"/>
    <property type="molecule type" value="Genomic_DNA"/>
</dbReference>
<name>A0A081RRE5_PHOTE</name>
<dbReference type="InterPro" id="IPR014807">
    <property type="entry name" value="Coa1"/>
</dbReference>
<reference evidence="2 3" key="1">
    <citation type="submission" date="2014-03" db="EMBL/GenBank/DDBJ databases">
        <title>Draft Genome of Photorhabdus temperata Meg1.</title>
        <authorList>
            <person name="Hurst S.G.IV."/>
            <person name="Morris K."/>
            <person name="Thomas K."/>
            <person name="Tisa L.S."/>
        </authorList>
    </citation>
    <scope>NUCLEOTIDE SEQUENCE [LARGE SCALE GENOMIC DNA]</scope>
    <source>
        <strain evidence="2 3">Meg1</strain>
    </source>
</reference>
<proteinExistence type="predicted"/>
<gene>
    <name evidence="2" type="ORF">MEG1DRAFT_04143</name>
</gene>
<keyword evidence="1" id="KW-1133">Transmembrane helix</keyword>
<dbReference type="Pfam" id="PF08695">
    <property type="entry name" value="Coa1"/>
    <property type="match status" value="1"/>
</dbReference>
<feature type="transmembrane region" description="Helical" evidence="1">
    <location>
        <begin position="34"/>
        <end position="55"/>
    </location>
</feature>
<comment type="caution">
    <text evidence="2">The sequence shown here is derived from an EMBL/GenBank/DDBJ whole genome shotgun (WGS) entry which is preliminary data.</text>
</comment>
<evidence type="ECO:0000313" key="2">
    <source>
        <dbReference type="EMBL" id="KER01248.1"/>
    </source>
</evidence>
<dbReference type="AlphaFoldDB" id="A0A081RRE5"/>
<protein>
    <submittedName>
        <fullName evidence="2">Cytochrome oxidase complex assembly protein 1</fullName>
    </submittedName>
</protein>
<evidence type="ECO:0000313" key="3">
    <source>
        <dbReference type="Proteomes" id="UP000028002"/>
    </source>
</evidence>